<sequence length="234" mass="28276">MVAIVVHAFKTLLKFVDFEKKVDYYFILLMNILIVGICFMIPVFIDYLLLLKIKDEFLSIILSITTYALLFVYYLMCILLIKKSLNFFIVFIDKDKRYFIKRSFNRNYYEEMIRLDTVRDIEKQINSQDVDYPLRRLYKSLHYRYYNHHGEKFEEIACIFNKFFYKRFIFSKEHKKKKIAWLILSVFTIVLTLLYSIISNITFLNDSSAAMLNLIIYNIYYFLSFGILSMIIDS</sequence>
<dbReference type="RefSeq" id="WP_107523723.1">
    <property type="nucleotide sequence ID" value="NZ_PYZR01000192.1"/>
</dbReference>
<evidence type="ECO:0000313" key="3">
    <source>
        <dbReference type="Proteomes" id="UP000241208"/>
    </source>
</evidence>
<feature type="transmembrane region" description="Helical" evidence="1">
    <location>
        <begin position="179"/>
        <end position="198"/>
    </location>
</feature>
<keyword evidence="1" id="KW-0472">Membrane</keyword>
<feature type="non-terminal residue" evidence="2">
    <location>
        <position position="234"/>
    </location>
</feature>
<dbReference type="EMBL" id="PYZR01000192">
    <property type="protein sequence ID" value="PTF62625.1"/>
    <property type="molecule type" value="Genomic_DNA"/>
</dbReference>
<organism evidence="2 3">
    <name type="scientific">Staphylococcus cohnii</name>
    <dbReference type="NCBI Taxonomy" id="29382"/>
    <lineage>
        <taxon>Bacteria</taxon>
        <taxon>Bacillati</taxon>
        <taxon>Bacillota</taxon>
        <taxon>Bacilli</taxon>
        <taxon>Bacillales</taxon>
        <taxon>Staphylococcaceae</taxon>
        <taxon>Staphylococcus</taxon>
        <taxon>Staphylococcus cohnii species complex</taxon>
    </lineage>
</organism>
<keyword evidence="1" id="KW-1133">Transmembrane helix</keyword>
<feature type="transmembrane region" description="Helical" evidence="1">
    <location>
        <begin position="24"/>
        <end position="45"/>
    </location>
</feature>
<accession>A0A2T4LPS0</accession>
<proteinExistence type="predicted"/>
<gene>
    <name evidence="2" type="ORF">BUY34_11845</name>
</gene>
<name>A0A2T4LPS0_9STAP</name>
<dbReference type="Proteomes" id="UP000241208">
    <property type="component" value="Unassembled WGS sequence"/>
</dbReference>
<feature type="transmembrane region" description="Helical" evidence="1">
    <location>
        <begin position="57"/>
        <end position="81"/>
    </location>
</feature>
<evidence type="ECO:0000256" key="1">
    <source>
        <dbReference type="SAM" id="Phobius"/>
    </source>
</evidence>
<evidence type="ECO:0000313" key="2">
    <source>
        <dbReference type="EMBL" id="PTF62625.1"/>
    </source>
</evidence>
<protein>
    <submittedName>
        <fullName evidence="2">Uncharacterized protein</fullName>
    </submittedName>
</protein>
<reference evidence="2 3" key="1">
    <citation type="journal article" date="2016" name="Front. Microbiol.">
        <title>Comprehensive Phylogenetic Analysis of Bovine Non-aureus Staphylococci Species Based on Whole-Genome Sequencing.</title>
        <authorList>
            <person name="Naushad S."/>
            <person name="Barkema H.W."/>
            <person name="Luby C."/>
            <person name="Condas L.A."/>
            <person name="Nobrega D.B."/>
            <person name="Carson D.A."/>
            <person name="De Buck J."/>
        </authorList>
    </citation>
    <scope>NUCLEOTIDE SEQUENCE [LARGE SCALE GENOMIC DNA]</scope>
    <source>
        <strain evidence="2 3">SNUC 3829</strain>
    </source>
</reference>
<keyword evidence="1" id="KW-0812">Transmembrane</keyword>
<comment type="caution">
    <text evidence="2">The sequence shown here is derived from an EMBL/GenBank/DDBJ whole genome shotgun (WGS) entry which is preliminary data.</text>
</comment>
<feature type="transmembrane region" description="Helical" evidence="1">
    <location>
        <begin position="210"/>
        <end position="232"/>
    </location>
</feature>
<dbReference type="AlphaFoldDB" id="A0A2T4LPS0"/>